<protein>
    <submittedName>
        <fullName evidence="1">Uncharacterized protein</fullName>
    </submittedName>
</protein>
<gene>
    <name evidence="1" type="ORF">S01H1_64239</name>
</gene>
<dbReference type="AlphaFoldDB" id="X0Y1D0"/>
<name>X0Y1D0_9ZZZZ</name>
<accession>X0Y1D0</accession>
<dbReference type="EMBL" id="BARS01042337">
    <property type="protein sequence ID" value="GAG41172.1"/>
    <property type="molecule type" value="Genomic_DNA"/>
</dbReference>
<evidence type="ECO:0000313" key="1">
    <source>
        <dbReference type="EMBL" id="GAG41172.1"/>
    </source>
</evidence>
<feature type="non-terminal residue" evidence="1">
    <location>
        <position position="1"/>
    </location>
</feature>
<reference evidence="1" key="1">
    <citation type="journal article" date="2014" name="Front. Microbiol.">
        <title>High frequency of phylogenetically diverse reductive dehalogenase-homologous genes in deep subseafloor sedimentary metagenomes.</title>
        <authorList>
            <person name="Kawai M."/>
            <person name="Futagami T."/>
            <person name="Toyoda A."/>
            <person name="Takaki Y."/>
            <person name="Nishi S."/>
            <person name="Hori S."/>
            <person name="Arai W."/>
            <person name="Tsubouchi T."/>
            <person name="Morono Y."/>
            <person name="Uchiyama I."/>
            <person name="Ito T."/>
            <person name="Fujiyama A."/>
            <person name="Inagaki F."/>
            <person name="Takami H."/>
        </authorList>
    </citation>
    <scope>NUCLEOTIDE SEQUENCE</scope>
    <source>
        <strain evidence="1">Expedition CK06-06</strain>
    </source>
</reference>
<organism evidence="1">
    <name type="scientific">marine sediment metagenome</name>
    <dbReference type="NCBI Taxonomy" id="412755"/>
    <lineage>
        <taxon>unclassified sequences</taxon>
        <taxon>metagenomes</taxon>
        <taxon>ecological metagenomes</taxon>
    </lineage>
</organism>
<proteinExistence type="predicted"/>
<feature type="non-terminal residue" evidence="1">
    <location>
        <position position="252"/>
    </location>
</feature>
<sequence length="252" mass="28231">DEEGQPVAAHIPGLPEGAAITEGEVNIDLIPTHKLIWDFRIGDLRKLGWIIQCDRKSAEWVRDRYGEEAYKKLSGKFGGTRTDGETEFEVNILDSLNSVLYEGVGDKQRVVTPTMRSNDDVQLDADKMIDYYEYWHKPTKSNPTGTFGIMLADQIMEYTPYPIDSYPHGELPYIPANPISVQGSTMGGVVRISQARPIQREINRLNSQIDENCDVMGNAIIMVQRGAKVRHSTLDNGAGNLLEYDGKGEFRP</sequence>
<comment type="caution">
    <text evidence="1">The sequence shown here is derived from an EMBL/GenBank/DDBJ whole genome shotgun (WGS) entry which is preliminary data.</text>
</comment>